<evidence type="ECO:0000313" key="8">
    <source>
        <dbReference type="EMBL" id="KAJ8318677.1"/>
    </source>
</evidence>
<comment type="caution">
    <text evidence="8">The sequence shown here is derived from an EMBL/GenBank/DDBJ whole genome shotgun (WGS) entry which is preliminary data.</text>
</comment>
<comment type="similarity">
    <text evidence="1">Belongs to the glycosyl hydrolase 29 family.</text>
</comment>
<dbReference type="InterPro" id="IPR057739">
    <property type="entry name" value="Glyco_hydro_29_N"/>
</dbReference>
<protein>
    <recommendedName>
        <fullName evidence="2">alpha-L-fucosidase</fullName>
        <ecNumber evidence="2">3.2.1.51</ecNumber>
    </recommendedName>
</protein>
<dbReference type="SUPFAM" id="SSF51445">
    <property type="entry name" value="(Trans)glycosidases"/>
    <property type="match status" value="1"/>
</dbReference>
<keyword evidence="9" id="KW-1185">Reference proteome</keyword>
<evidence type="ECO:0000259" key="7">
    <source>
        <dbReference type="Pfam" id="PF01120"/>
    </source>
</evidence>
<feature type="transmembrane region" description="Helical" evidence="6">
    <location>
        <begin position="10"/>
        <end position="28"/>
    </location>
</feature>
<evidence type="ECO:0000313" key="9">
    <source>
        <dbReference type="Proteomes" id="UP001217089"/>
    </source>
</evidence>
<dbReference type="PANTHER" id="PTHR10030">
    <property type="entry name" value="ALPHA-L-FUCOSIDASE"/>
    <property type="match status" value="1"/>
</dbReference>
<evidence type="ECO:0000256" key="1">
    <source>
        <dbReference type="ARBA" id="ARBA00007951"/>
    </source>
</evidence>
<dbReference type="Proteomes" id="UP001217089">
    <property type="component" value="Unassembled WGS sequence"/>
</dbReference>
<feature type="transmembrane region" description="Helical" evidence="6">
    <location>
        <begin position="48"/>
        <end position="71"/>
    </location>
</feature>
<feature type="domain" description="Glycoside hydrolase family 29 N-terminal" evidence="7">
    <location>
        <begin position="24"/>
        <end position="119"/>
    </location>
</feature>
<organism evidence="8 9">
    <name type="scientific">Tegillarca granosa</name>
    <name type="common">Malaysian cockle</name>
    <name type="synonym">Anadara granosa</name>
    <dbReference type="NCBI Taxonomy" id="220873"/>
    <lineage>
        <taxon>Eukaryota</taxon>
        <taxon>Metazoa</taxon>
        <taxon>Spiralia</taxon>
        <taxon>Lophotrochozoa</taxon>
        <taxon>Mollusca</taxon>
        <taxon>Bivalvia</taxon>
        <taxon>Autobranchia</taxon>
        <taxon>Pteriomorphia</taxon>
        <taxon>Arcoida</taxon>
        <taxon>Arcoidea</taxon>
        <taxon>Arcidae</taxon>
        <taxon>Tegillarca</taxon>
    </lineage>
</organism>
<evidence type="ECO:0000256" key="3">
    <source>
        <dbReference type="ARBA" id="ARBA00022729"/>
    </source>
</evidence>
<proteinExistence type="inferred from homology"/>
<dbReference type="Pfam" id="PF01120">
    <property type="entry name" value="Alpha_L_fucos"/>
    <property type="match status" value="1"/>
</dbReference>
<dbReference type="PANTHER" id="PTHR10030:SF37">
    <property type="entry name" value="ALPHA-L-FUCOSIDASE-RELATED"/>
    <property type="match status" value="1"/>
</dbReference>
<keyword evidence="4" id="KW-0378">Hydrolase</keyword>
<dbReference type="EC" id="3.2.1.51" evidence="2"/>
<evidence type="ECO:0000256" key="6">
    <source>
        <dbReference type="SAM" id="Phobius"/>
    </source>
</evidence>
<keyword evidence="5" id="KW-0326">Glycosidase</keyword>
<sequence length="146" mass="17104">MTLNGLIMKIFYYILFSQIIGVFSQTYLPNWESLDQRPLPPWYDEAKIGIYVHWGVFSVPAYGTEWVWWLWKGQKEPGVVDFMEKNYKPGFTYADFGKMFTAELFAPDNWADLFNASGASDLIEFSRENPRFSSPKRNLSTKSRMK</sequence>
<keyword evidence="6" id="KW-1133">Transmembrane helix</keyword>
<gene>
    <name evidence="8" type="ORF">KUTeg_003768</name>
</gene>
<evidence type="ECO:0000256" key="5">
    <source>
        <dbReference type="ARBA" id="ARBA00023295"/>
    </source>
</evidence>
<dbReference type="InterPro" id="IPR017853">
    <property type="entry name" value="GH"/>
</dbReference>
<dbReference type="SMART" id="SM00812">
    <property type="entry name" value="Alpha_L_fucos"/>
    <property type="match status" value="1"/>
</dbReference>
<dbReference type="EMBL" id="JARBDR010000214">
    <property type="protein sequence ID" value="KAJ8318677.1"/>
    <property type="molecule type" value="Genomic_DNA"/>
</dbReference>
<evidence type="ECO:0000256" key="4">
    <source>
        <dbReference type="ARBA" id="ARBA00022801"/>
    </source>
</evidence>
<keyword evidence="6" id="KW-0472">Membrane</keyword>
<evidence type="ECO:0000256" key="2">
    <source>
        <dbReference type="ARBA" id="ARBA00012662"/>
    </source>
</evidence>
<reference evidence="8 9" key="1">
    <citation type="submission" date="2022-12" db="EMBL/GenBank/DDBJ databases">
        <title>Chromosome-level genome of Tegillarca granosa.</title>
        <authorList>
            <person name="Kim J."/>
        </authorList>
    </citation>
    <scope>NUCLEOTIDE SEQUENCE [LARGE SCALE GENOMIC DNA]</scope>
    <source>
        <strain evidence="8">Teg-2019</strain>
        <tissue evidence="8">Adductor muscle</tissue>
    </source>
</reference>
<keyword evidence="3" id="KW-0732">Signal</keyword>
<dbReference type="InterPro" id="IPR000933">
    <property type="entry name" value="Glyco_hydro_29"/>
</dbReference>
<name>A0ABQ9FPW3_TEGGR</name>
<keyword evidence="6" id="KW-0812">Transmembrane</keyword>
<dbReference type="Gene3D" id="3.20.20.80">
    <property type="entry name" value="Glycosidases"/>
    <property type="match status" value="1"/>
</dbReference>
<accession>A0ABQ9FPW3</accession>